<sequence length="334" mass="38247">MHRKPGLMEFTLAPHQQHLIKSVRTIENGMEGCIKGSVVKIIEGDFGYFRMEIIANDSFIICRLRANLTQSIDIIPFTTTPISCWYATLRGVVAATLAGKGSVTLKEQEHRMYFIPANGANTAKFPVGEYEAVYVSFSTAFLDSFIKDNQEFHEIYDRKCKQSDEGTTLPEFDLLLDVCDVLQTIFNHDQHTKKFNVWLDLQVRNLLFHYFEALLTKDVQSGIPDPFKRLKDHIDSNIGANLRINTMSKSFMFMSRGRLNQLFEAKMGIGIKEYIRRELQRKAEYFLSSCPKMTIAEIAFTLGYNEPSYFSTLFKQWTGMRPSDYRKGSASNAA</sequence>
<dbReference type="Gene3D" id="1.10.10.60">
    <property type="entry name" value="Homeodomain-like"/>
    <property type="match status" value="2"/>
</dbReference>
<organism evidence="5 6">
    <name type="scientific">Chitinophaga agri</name>
    <dbReference type="NCBI Taxonomy" id="2703787"/>
    <lineage>
        <taxon>Bacteria</taxon>
        <taxon>Pseudomonadati</taxon>
        <taxon>Bacteroidota</taxon>
        <taxon>Chitinophagia</taxon>
        <taxon>Chitinophagales</taxon>
        <taxon>Chitinophagaceae</taxon>
        <taxon>Chitinophaga</taxon>
    </lineage>
</organism>
<dbReference type="InterPro" id="IPR018060">
    <property type="entry name" value="HTH_AraC"/>
</dbReference>
<name>A0A6B9ZEN1_9BACT</name>
<dbReference type="PROSITE" id="PS01124">
    <property type="entry name" value="HTH_ARAC_FAMILY_2"/>
    <property type="match status" value="1"/>
</dbReference>
<dbReference type="InterPro" id="IPR009057">
    <property type="entry name" value="Homeodomain-like_sf"/>
</dbReference>
<dbReference type="SUPFAM" id="SSF46689">
    <property type="entry name" value="Homeodomain-like"/>
    <property type="match status" value="1"/>
</dbReference>
<evidence type="ECO:0000313" key="5">
    <source>
        <dbReference type="EMBL" id="QHS59961.1"/>
    </source>
</evidence>
<dbReference type="PRINTS" id="PR00032">
    <property type="entry name" value="HTHARAC"/>
</dbReference>
<accession>A0A6B9ZEN1</accession>
<evidence type="ECO:0000256" key="2">
    <source>
        <dbReference type="ARBA" id="ARBA00023125"/>
    </source>
</evidence>
<evidence type="ECO:0000259" key="4">
    <source>
        <dbReference type="PROSITE" id="PS01124"/>
    </source>
</evidence>
<dbReference type="Proteomes" id="UP000476411">
    <property type="component" value="Chromosome"/>
</dbReference>
<dbReference type="SMART" id="SM00342">
    <property type="entry name" value="HTH_ARAC"/>
    <property type="match status" value="1"/>
</dbReference>
<dbReference type="KEGG" id="chih:GWR21_10260"/>
<feature type="domain" description="HTH araC/xylS-type" evidence="4">
    <location>
        <begin position="254"/>
        <end position="328"/>
    </location>
</feature>
<keyword evidence="6" id="KW-1185">Reference proteome</keyword>
<keyword evidence="2" id="KW-0238">DNA-binding</keyword>
<evidence type="ECO:0000256" key="3">
    <source>
        <dbReference type="ARBA" id="ARBA00023163"/>
    </source>
</evidence>
<dbReference type="PANTHER" id="PTHR43280">
    <property type="entry name" value="ARAC-FAMILY TRANSCRIPTIONAL REGULATOR"/>
    <property type="match status" value="1"/>
</dbReference>
<dbReference type="RefSeq" id="WP_162331655.1">
    <property type="nucleotide sequence ID" value="NZ_CP048113.1"/>
</dbReference>
<evidence type="ECO:0000313" key="6">
    <source>
        <dbReference type="Proteomes" id="UP000476411"/>
    </source>
</evidence>
<keyword evidence="3" id="KW-0804">Transcription</keyword>
<reference evidence="5 6" key="1">
    <citation type="submission" date="2020-01" db="EMBL/GenBank/DDBJ databases">
        <title>Complete genome sequence of Chitinophaga sp. H33E-04 isolated from quinoa roots.</title>
        <authorList>
            <person name="Weon H.-Y."/>
            <person name="Lee S.A."/>
        </authorList>
    </citation>
    <scope>NUCLEOTIDE SEQUENCE [LARGE SCALE GENOMIC DNA]</scope>
    <source>
        <strain evidence="5 6">H33E-04</strain>
    </source>
</reference>
<keyword evidence="1" id="KW-0805">Transcription regulation</keyword>
<proteinExistence type="predicted"/>
<gene>
    <name evidence="5" type="ORF">GWR21_10260</name>
</gene>
<dbReference type="PANTHER" id="PTHR43280:SF28">
    <property type="entry name" value="HTH-TYPE TRANSCRIPTIONAL ACTIVATOR RHAS"/>
    <property type="match status" value="1"/>
</dbReference>
<dbReference type="GO" id="GO:0003700">
    <property type="term" value="F:DNA-binding transcription factor activity"/>
    <property type="evidence" value="ECO:0007669"/>
    <property type="project" value="InterPro"/>
</dbReference>
<dbReference type="AlphaFoldDB" id="A0A6B9ZEN1"/>
<dbReference type="Pfam" id="PF12833">
    <property type="entry name" value="HTH_18"/>
    <property type="match status" value="1"/>
</dbReference>
<evidence type="ECO:0000256" key="1">
    <source>
        <dbReference type="ARBA" id="ARBA00023015"/>
    </source>
</evidence>
<dbReference type="EMBL" id="CP048113">
    <property type="protein sequence ID" value="QHS59961.1"/>
    <property type="molecule type" value="Genomic_DNA"/>
</dbReference>
<dbReference type="GO" id="GO:0043565">
    <property type="term" value="F:sequence-specific DNA binding"/>
    <property type="evidence" value="ECO:0007669"/>
    <property type="project" value="InterPro"/>
</dbReference>
<protein>
    <submittedName>
        <fullName evidence="5">Helix-turn-helix transcriptional regulator</fullName>
    </submittedName>
</protein>
<dbReference type="InterPro" id="IPR020449">
    <property type="entry name" value="Tscrpt_reg_AraC-type_HTH"/>
</dbReference>